<reference evidence="3" key="1">
    <citation type="submission" date="2013-07" db="EMBL/GenBank/DDBJ databases">
        <authorList>
            <consortium name="The Broad Institute Genome Sequencing Platform"/>
            <person name="Cuomo C."/>
            <person name="Litvintseva A."/>
            <person name="Chen Y."/>
            <person name="Heitman J."/>
            <person name="Sun S."/>
            <person name="Springer D."/>
            <person name="Dromer F."/>
            <person name="Young S.K."/>
            <person name="Zeng Q."/>
            <person name="Gargeya S."/>
            <person name="Fitzgerald M."/>
            <person name="Abouelleil A."/>
            <person name="Alvarado L."/>
            <person name="Berlin A.M."/>
            <person name="Chapman S.B."/>
            <person name="Dewar J."/>
            <person name="Goldberg J."/>
            <person name="Griggs A."/>
            <person name="Gujja S."/>
            <person name="Hansen M."/>
            <person name="Howarth C."/>
            <person name="Imamovic A."/>
            <person name="Larimer J."/>
            <person name="McCowan C."/>
            <person name="Murphy C."/>
            <person name="Pearson M."/>
            <person name="Priest M."/>
            <person name="Roberts A."/>
            <person name="Saif S."/>
            <person name="Shea T."/>
            <person name="Sykes S."/>
            <person name="Wortman J."/>
            <person name="Nusbaum C."/>
            <person name="Birren B."/>
        </authorList>
    </citation>
    <scope>NUCLEOTIDE SEQUENCE</scope>
    <source>
        <strain evidence="3">CBS 10117</strain>
    </source>
</reference>
<name>A0AAJ8MDQ2_9TREE</name>
<dbReference type="GeneID" id="28963719"/>
<dbReference type="EMBL" id="CP144530">
    <property type="protein sequence ID" value="WWC57488.1"/>
    <property type="molecule type" value="Genomic_DNA"/>
</dbReference>
<feature type="domain" description="Ricin B lectin" evidence="2">
    <location>
        <begin position="177"/>
        <end position="328"/>
    </location>
</feature>
<accession>A0AAJ8MDQ2</accession>
<dbReference type="Proteomes" id="UP000078595">
    <property type="component" value="Chromosome 1"/>
</dbReference>
<reference evidence="3" key="2">
    <citation type="submission" date="2024-02" db="EMBL/GenBank/DDBJ databases">
        <title>Comparative genomics of Cryptococcus and Kwoniella reveals pathogenesis evolution and contrasting modes of karyotype evolution via chromosome fusion or intercentromeric recombination.</title>
        <authorList>
            <person name="Coelho M.A."/>
            <person name="David-Palma M."/>
            <person name="Shea T."/>
            <person name="Bowers K."/>
            <person name="McGinley-Smith S."/>
            <person name="Mohammad A.W."/>
            <person name="Gnirke A."/>
            <person name="Yurkov A.M."/>
            <person name="Nowrousian M."/>
            <person name="Sun S."/>
            <person name="Cuomo C.A."/>
            <person name="Heitman J."/>
        </authorList>
    </citation>
    <scope>NUCLEOTIDE SEQUENCE</scope>
    <source>
        <strain evidence="3">CBS 10117</strain>
    </source>
</reference>
<evidence type="ECO:0000313" key="3">
    <source>
        <dbReference type="EMBL" id="WWC57488.1"/>
    </source>
</evidence>
<dbReference type="KEGG" id="kdj:28963719"/>
<sequence length="337" mass="36543">MYLGINGASLSALLALVGVAAHPLSKRYSGIKIQSYRSLRCLSPVGRPSDWKDGTRVTSVPCETAVKWDVSPGSGSILISGTNWALDAGTGDQDNAIIKIWHSYPGLFQQTWYLTDDNRIAITGGSQCLDEGQNGPQTYTCVTGNTNQVWTILGASPTKPGINPSIPSGKVYVDKPNGKGRRIHPYGRQDLCVMVGNGVASVNQLVDIAYCLHDTSPYVGLQLWNITLGTSAHVFLPAHPNLCLDAGQNPKNGSRLTTYGCGSPYTGQSWFWDGTTLALDSRNPSEALGLCLDVEYNSPRTPQKSYDRLKRLQIWKCFPGSHQQIFSVFGDDPSDDC</sequence>
<dbReference type="SMART" id="SM00458">
    <property type="entry name" value="RICIN"/>
    <property type="match status" value="2"/>
</dbReference>
<feature type="chain" id="PRO_5042542394" description="Ricin B lectin domain-containing protein" evidence="1">
    <location>
        <begin position="22"/>
        <end position="337"/>
    </location>
</feature>
<protein>
    <recommendedName>
        <fullName evidence="2">Ricin B lectin domain-containing protein</fullName>
    </recommendedName>
</protein>
<dbReference type="AlphaFoldDB" id="A0AAJ8MDQ2"/>
<dbReference type="RefSeq" id="XP_065824107.1">
    <property type="nucleotide sequence ID" value="XM_065968035.1"/>
</dbReference>
<evidence type="ECO:0000313" key="4">
    <source>
        <dbReference type="Proteomes" id="UP000078595"/>
    </source>
</evidence>
<feature type="domain" description="Ricin B lectin" evidence="2">
    <location>
        <begin position="28"/>
        <end position="153"/>
    </location>
</feature>
<keyword evidence="4" id="KW-1185">Reference proteome</keyword>
<feature type="signal peptide" evidence="1">
    <location>
        <begin position="1"/>
        <end position="21"/>
    </location>
</feature>
<dbReference type="Pfam" id="PF00652">
    <property type="entry name" value="Ricin_B_lectin"/>
    <property type="match status" value="2"/>
</dbReference>
<dbReference type="InterPro" id="IPR000772">
    <property type="entry name" value="Ricin_B_lectin"/>
</dbReference>
<dbReference type="CDD" id="cd00161">
    <property type="entry name" value="beta-trefoil_Ricin-like"/>
    <property type="match status" value="2"/>
</dbReference>
<keyword evidence="1" id="KW-0732">Signal</keyword>
<evidence type="ECO:0000256" key="1">
    <source>
        <dbReference type="SAM" id="SignalP"/>
    </source>
</evidence>
<gene>
    <name evidence="3" type="ORF">I303_100020</name>
</gene>
<dbReference type="PROSITE" id="PS50231">
    <property type="entry name" value="RICIN_B_LECTIN"/>
    <property type="match status" value="1"/>
</dbReference>
<proteinExistence type="predicted"/>
<dbReference type="InterPro" id="IPR035992">
    <property type="entry name" value="Ricin_B-like_lectins"/>
</dbReference>
<dbReference type="Gene3D" id="2.80.10.50">
    <property type="match status" value="2"/>
</dbReference>
<organism evidence="3 4">
    <name type="scientific">Kwoniella dejecticola CBS 10117</name>
    <dbReference type="NCBI Taxonomy" id="1296121"/>
    <lineage>
        <taxon>Eukaryota</taxon>
        <taxon>Fungi</taxon>
        <taxon>Dikarya</taxon>
        <taxon>Basidiomycota</taxon>
        <taxon>Agaricomycotina</taxon>
        <taxon>Tremellomycetes</taxon>
        <taxon>Tremellales</taxon>
        <taxon>Cryptococcaceae</taxon>
        <taxon>Kwoniella</taxon>
    </lineage>
</organism>
<dbReference type="SUPFAM" id="SSF50370">
    <property type="entry name" value="Ricin B-like lectins"/>
    <property type="match status" value="2"/>
</dbReference>
<evidence type="ECO:0000259" key="2">
    <source>
        <dbReference type="SMART" id="SM00458"/>
    </source>
</evidence>